<gene>
    <name evidence="2" type="ORF">LVJ82_05500</name>
</gene>
<keyword evidence="1" id="KW-0472">Membrane</keyword>
<feature type="transmembrane region" description="Helical" evidence="1">
    <location>
        <begin position="6"/>
        <end position="27"/>
    </location>
</feature>
<organism evidence="2 3">
    <name type="scientific">Vitreoscilla massiliensis</name>
    <dbReference type="NCBI Taxonomy" id="1689272"/>
    <lineage>
        <taxon>Bacteria</taxon>
        <taxon>Pseudomonadati</taxon>
        <taxon>Pseudomonadota</taxon>
        <taxon>Betaproteobacteria</taxon>
        <taxon>Neisseriales</taxon>
        <taxon>Neisseriaceae</taxon>
        <taxon>Vitreoscilla</taxon>
    </lineage>
</organism>
<keyword evidence="1" id="KW-1133">Transmembrane helix</keyword>
<accession>A0ABY4E535</accession>
<protein>
    <submittedName>
        <fullName evidence="2">Uncharacterized protein</fullName>
    </submittedName>
</protein>
<reference evidence="2 3" key="1">
    <citation type="journal article" date="2022" name="Res Sq">
        <title>Evolution of multicellular longitudinally dividing oral cavity symbionts (Neisseriaceae).</title>
        <authorList>
            <person name="Nyongesa S."/>
            <person name="Weber P."/>
            <person name="Bernet E."/>
            <person name="Pullido F."/>
            <person name="Nieckarz M."/>
            <person name="Delaby M."/>
            <person name="Nieves C."/>
            <person name="Viehboeck T."/>
            <person name="Krause N."/>
            <person name="Rivera-Millot A."/>
            <person name="Nakamura A."/>
            <person name="Vischer N."/>
            <person name="VanNieuwenhze M."/>
            <person name="Brun Y."/>
            <person name="Cava F."/>
            <person name="Bulgheresi S."/>
            <person name="Veyrier F."/>
        </authorList>
    </citation>
    <scope>NUCLEOTIDE SEQUENCE [LARGE SCALE GENOMIC DNA]</scope>
    <source>
        <strain evidence="2 3">SN4</strain>
    </source>
</reference>
<feature type="transmembrane region" description="Helical" evidence="1">
    <location>
        <begin position="39"/>
        <end position="56"/>
    </location>
</feature>
<evidence type="ECO:0000313" key="2">
    <source>
        <dbReference type="EMBL" id="UOO90433.1"/>
    </source>
</evidence>
<keyword evidence="1" id="KW-0812">Transmembrane</keyword>
<keyword evidence="3" id="KW-1185">Reference proteome</keyword>
<sequence>MTGFIVKILLILTALLLTIVGMLYFIASSGNRKTFCLRLCVLLCLGGLAHLAWQAYARHYARSLVPSALHTTAFEYNYEDFQGIGGPGDNEQILRVFGLETEQAQHLSQQGLPYLNALDKRLTWQATPWPDAAKFYRSKTDKTQIPITSLINSYDAGTDEYRVELDAEQARVAQRILYSPGSYYTYSRQTLLVLSPQEQKLLYIVFR</sequence>
<evidence type="ECO:0000256" key="1">
    <source>
        <dbReference type="SAM" id="Phobius"/>
    </source>
</evidence>
<dbReference type="EMBL" id="CP091511">
    <property type="protein sequence ID" value="UOO90433.1"/>
    <property type="molecule type" value="Genomic_DNA"/>
</dbReference>
<proteinExistence type="predicted"/>
<dbReference type="RefSeq" id="WP_058355689.1">
    <property type="nucleotide sequence ID" value="NZ_CABKVG010000008.1"/>
</dbReference>
<evidence type="ECO:0000313" key="3">
    <source>
        <dbReference type="Proteomes" id="UP000832011"/>
    </source>
</evidence>
<name>A0ABY4E535_9NEIS</name>
<dbReference type="Proteomes" id="UP000832011">
    <property type="component" value="Chromosome"/>
</dbReference>